<dbReference type="STRING" id="1095629.A0A0C9WUT5"/>
<name>A0A0C9WUT5_9AGAR</name>
<dbReference type="PANTHER" id="PTHR42103">
    <property type="entry name" value="ALPHA/BETA-HYDROLASES SUPERFAMILY PROTEIN"/>
    <property type="match status" value="1"/>
</dbReference>
<protein>
    <recommendedName>
        <fullName evidence="1">AB hydrolase-1 domain-containing protein</fullName>
    </recommendedName>
</protein>
<gene>
    <name evidence="2" type="ORF">K443DRAFT_13674</name>
</gene>
<sequence>MQPDVEIIDLPTGVSLEAILLKPPASTHSEGTKLAVCLHPWSWLGGRMEDPVLDSLVDPLLSKDYHVLRYNSRGVGRSTGRASFTGFDEAKDLEAIIHWTLDHLANVSSVVIIGYSHGSLIASLHPPLPAPVQTSHVLLSYPLGPRSWLTLFRSSTYAQKLEDLVKSPTSRVLVVFGDHDEFTSISSYRTWAAELETHSGTSDKLKIIEVGNATHFWRGRANGQLQHVLLEWLQ</sequence>
<dbReference type="Pfam" id="PF12697">
    <property type="entry name" value="Abhydrolase_6"/>
    <property type="match status" value="1"/>
</dbReference>
<feature type="domain" description="AB hydrolase-1" evidence="1">
    <location>
        <begin position="37"/>
        <end position="155"/>
    </location>
</feature>
<evidence type="ECO:0000259" key="1">
    <source>
        <dbReference type="Pfam" id="PF12697"/>
    </source>
</evidence>
<dbReference type="InterPro" id="IPR000073">
    <property type="entry name" value="AB_hydrolase_1"/>
</dbReference>
<evidence type="ECO:0000313" key="2">
    <source>
        <dbReference type="EMBL" id="KIJ92348.1"/>
    </source>
</evidence>
<dbReference type="Proteomes" id="UP000054477">
    <property type="component" value="Unassembled WGS sequence"/>
</dbReference>
<evidence type="ECO:0000313" key="3">
    <source>
        <dbReference type="Proteomes" id="UP000054477"/>
    </source>
</evidence>
<dbReference type="AlphaFoldDB" id="A0A0C9WUT5"/>
<reference evidence="2 3" key="1">
    <citation type="submission" date="2014-04" db="EMBL/GenBank/DDBJ databases">
        <authorList>
            <consortium name="DOE Joint Genome Institute"/>
            <person name="Kuo A."/>
            <person name="Kohler A."/>
            <person name="Nagy L.G."/>
            <person name="Floudas D."/>
            <person name="Copeland A."/>
            <person name="Barry K.W."/>
            <person name="Cichocki N."/>
            <person name="Veneault-Fourrey C."/>
            <person name="LaButti K."/>
            <person name="Lindquist E.A."/>
            <person name="Lipzen A."/>
            <person name="Lundell T."/>
            <person name="Morin E."/>
            <person name="Murat C."/>
            <person name="Sun H."/>
            <person name="Tunlid A."/>
            <person name="Henrissat B."/>
            <person name="Grigoriev I.V."/>
            <person name="Hibbett D.S."/>
            <person name="Martin F."/>
            <person name="Nordberg H.P."/>
            <person name="Cantor M.N."/>
            <person name="Hua S.X."/>
        </authorList>
    </citation>
    <scope>NUCLEOTIDE SEQUENCE [LARGE SCALE GENOMIC DNA]</scope>
    <source>
        <strain evidence="2 3">LaAM-08-1</strain>
    </source>
</reference>
<dbReference type="InterPro" id="IPR029058">
    <property type="entry name" value="AB_hydrolase_fold"/>
</dbReference>
<dbReference type="SUPFAM" id="SSF53474">
    <property type="entry name" value="alpha/beta-Hydrolases"/>
    <property type="match status" value="1"/>
</dbReference>
<dbReference type="HOGENOM" id="CLU_035149_1_0_1"/>
<proteinExistence type="predicted"/>
<dbReference type="OrthoDB" id="10260961at2759"/>
<reference evidence="3" key="2">
    <citation type="submission" date="2015-01" db="EMBL/GenBank/DDBJ databases">
        <title>Evolutionary Origins and Diversification of the Mycorrhizal Mutualists.</title>
        <authorList>
            <consortium name="DOE Joint Genome Institute"/>
            <consortium name="Mycorrhizal Genomics Consortium"/>
            <person name="Kohler A."/>
            <person name="Kuo A."/>
            <person name="Nagy L.G."/>
            <person name="Floudas D."/>
            <person name="Copeland A."/>
            <person name="Barry K.W."/>
            <person name="Cichocki N."/>
            <person name="Veneault-Fourrey C."/>
            <person name="LaButti K."/>
            <person name="Lindquist E.A."/>
            <person name="Lipzen A."/>
            <person name="Lundell T."/>
            <person name="Morin E."/>
            <person name="Murat C."/>
            <person name="Riley R."/>
            <person name="Ohm R."/>
            <person name="Sun H."/>
            <person name="Tunlid A."/>
            <person name="Henrissat B."/>
            <person name="Grigoriev I.V."/>
            <person name="Hibbett D.S."/>
            <person name="Martin F."/>
        </authorList>
    </citation>
    <scope>NUCLEOTIDE SEQUENCE [LARGE SCALE GENOMIC DNA]</scope>
    <source>
        <strain evidence="3">LaAM-08-1</strain>
    </source>
</reference>
<dbReference type="Gene3D" id="3.40.50.1820">
    <property type="entry name" value="alpha/beta hydrolase"/>
    <property type="match status" value="1"/>
</dbReference>
<dbReference type="EMBL" id="KN838917">
    <property type="protein sequence ID" value="KIJ92348.1"/>
    <property type="molecule type" value="Genomic_DNA"/>
</dbReference>
<organism evidence="2 3">
    <name type="scientific">Laccaria amethystina LaAM-08-1</name>
    <dbReference type="NCBI Taxonomy" id="1095629"/>
    <lineage>
        <taxon>Eukaryota</taxon>
        <taxon>Fungi</taxon>
        <taxon>Dikarya</taxon>
        <taxon>Basidiomycota</taxon>
        <taxon>Agaricomycotina</taxon>
        <taxon>Agaricomycetes</taxon>
        <taxon>Agaricomycetidae</taxon>
        <taxon>Agaricales</taxon>
        <taxon>Agaricineae</taxon>
        <taxon>Hydnangiaceae</taxon>
        <taxon>Laccaria</taxon>
    </lineage>
</organism>
<accession>A0A0C9WUT5</accession>
<dbReference type="PANTHER" id="PTHR42103:SF2">
    <property type="entry name" value="AB HYDROLASE-1 DOMAIN-CONTAINING PROTEIN"/>
    <property type="match status" value="1"/>
</dbReference>
<keyword evidence="3" id="KW-1185">Reference proteome</keyword>